<evidence type="ECO:0000313" key="2">
    <source>
        <dbReference type="Proteomes" id="UP000251002"/>
    </source>
</evidence>
<sequence>MADNTKLEKKATESRKIVCKGPADKNSGATILRLPEEGTKKKPFDIYEGQTLIVGREVSEETAKRLLDMKSWKFEEVK</sequence>
<accession>A0A365KKI9</accession>
<dbReference type="AlphaFoldDB" id="A0A365KKI9"/>
<reference evidence="1 2" key="1">
    <citation type="submission" date="2018-06" db="EMBL/GenBank/DDBJ databases">
        <title>The draft genome sequences of strains SCU63 and S1.</title>
        <authorList>
            <person name="Gan L."/>
        </authorList>
    </citation>
    <scope>NUCLEOTIDE SEQUENCE [LARGE SCALE GENOMIC DNA]</scope>
    <source>
        <strain evidence="1 2">SCU63</strain>
    </source>
</reference>
<name>A0A365KKI9_9BACL</name>
<protein>
    <submittedName>
        <fullName evidence="1">Uncharacterized protein</fullName>
    </submittedName>
</protein>
<gene>
    <name evidence="1" type="ORF">DP120_16985</name>
</gene>
<dbReference type="RefSeq" id="WP_112224820.1">
    <property type="nucleotide sequence ID" value="NZ_CP196859.1"/>
</dbReference>
<dbReference type="EMBL" id="QLZR01000009">
    <property type="protein sequence ID" value="RAZ73630.1"/>
    <property type="molecule type" value="Genomic_DNA"/>
</dbReference>
<proteinExistence type="predicted"/>
<dbReference type="Proteomes" id="UP000251002">
    <property type="component" value="Unassembled WGS sequence"/>
</dbReference>
<evidence type="ECO:0000313" key="1">
    <source>
        <dbReference type="EMBL" id="RAZ73630.1"/>
    </source>
</evidence>
<organism evidence="1 2">
    <name type="scientific">Planococcus halotolerans</name>
    <dbReference type="NCBI Taxonomy" id="2233542"/>
    <lineage>
        <taxon>Bacteria</taxon>
        <taxon>Bacillati</taxon>
        <taxon>Bacillota</taxon>
        <taxon>Bacilli</taxon>
        <taxon>Bacillales</taxon>
        <taxon>Caryophanaceae</taxon>
        <taxon>Planococcus</taxon>
    </lineage>
</organism>
<keyword evidence="2" id="KW-1185">Reference proteome</keyword>
<comment type="caution">
    <text evidence="1">The sequence shown here is derived from an EMBL/GenBank/DDBJ whole genome shotgun (WGS) entry which is preliminary data.</text>
</comment>